<organism evidence="1 2">
    <name type="scientific">Candidatus Methylacidiphilum fumarolicum</name>
    <dbReference type="NCBI Taxonomy" id="591154"/>
    <lineage>
        <taxon>Bacteria</taxon>
        <taxon>Pseudomonadati</taxon>
        <taxon>Verrucomicrobiota</taxon>
        <taxon>Methylacidiphilae</taxon>
        <taxon>Methylacidiphilales</taxon>
        <taxon>Methylacidiphilaceae</taxon>
        <taxon>Methylacidiphilum (ex Ratnadevi et al. 2023)</taxon>
    </lineage>
</organism>
<keyword evidence="2" id="KW-1185">Reference proteome</keyword>
<dbReference type="Proteomes" id="UP001161497">
    <property type="component" value="Chromosome"/>
</dbReference>
<gene>
    <name evidence="1" type="ORF">MFUM_1881</name>
</gene>
<evidence type="ECO:0000313" key="1">
    <source>
        <dbReference type="EMBL" id="CAI9086203.1"/>
    </source>
</evidence>
<accession>A0ABM9IES5</accession>
<protein>
    <submittedName>
        <fullName evidence="1">Uncharacterized protein</fullName>
    </submittedName>
</protein>
<dbReference type="EMBL" id="OX458932">
    <property type="protein sequence ID" value="CAI9086203.1"/>
    <property type="molecule type" value="Genomic_DNA"/>
</dbReference>
<sequence length="39" mass="4289">MGRAGMVSQDLLELPKKTTEYVVESLGDKGCIFVSFLLL</sequence>
<proteinExistence type="predicted"/>
<evidence type="ECO:0000313" key="2">
    <source>
        <dbReference type="Proteomes" id="UP001161497"/>
    </source>
</evidence>
<reference evidence="1" key="1">
    <citation type="submission" date="2023-03" db="EMBL/GenBank/DDBJ databases">
        <authorList>
            <person name="Cremers G."/>
            <person name="Picone N."/>
        </authorList>
    </citation>
    <scope>NUCLEOTIDE SEQUENCE</scope>
    <source>
        <strain evidence="1">Sample_alias</strain>
    </source>
</reference>
<name>A0ABM9IES5_9BACT</name>